<evidence type="ECO:0000313" key="2">
    <source>
        <dbReference type="Proteomes" id="UP000054596"/>
    </source>
</evidence>
<dbReference type="AlphaFoldDB" id="A0A158D531"/>
<evidence type="ECO:0000313" key="1">
    <source>
        <dbReference type="EMBL" id="SAK89621.1"/>
    </source>
</evidence>
<organism evidence="1 2">
    <name type="scientific">Caballeronia glebae</name>
    <dbReference type="NCBI Taxonomy" id="1777143"/>
    <lineage>
        <taxon>Bacteria</taxon>
        <taxon>Pseudomonadati</taxon>
        <taxon>Pseudomonadota</taxon>
        <taxon>Betaproteobacteria</taxon>
        <taxon>Burkholderiales</taxon>
        <taxon>Burkholderiaceae</taxon>
        <taxon>Caballeronia</taxon>
    </lineage>
</organism>
<name>A0A158D531_9BURK</name>
<dbReference type="EMBL" id="FCOJ02000070">
    <property type="protein sequence ID" value="SAK89621.1"/>
    <property type="molecule type" value="Genomic_DNA"/>
</dbReference>
<sequence>MHQRASEVMILVHMLKRNLKGGLELNHGLTFARIFAARGLPTVALSRLRYTLVNIESRES</sequence>
<reference evidence="1" key="1">
    <citation type="submission" date="2016-01" db="EMBL/GenBank/DDBJ databases">
        <authorList>
            <person name="Peeters C."/>
        </authorList>
    </citation>
    <scope>NUCLEOTIDE SEQUENCE [LARGE SCALE GENOMIC DNA]</scope>
    <source>
        <strain evidence="1">LMG 29325</strain>
    </source>
</reference>
<gene>
    <name evidence="1" type="ORF">AWB82_06281</name>
</gene>
<comment type="caution">
    <text evidence="1">The sequence shown here is derived from an EMBL/GenBank/DDBJ whole genome shotgun (WGS) entry which is preliminary data.</text>
</comment>
<dbReference type="Proteomes" id="UP000054596">
    <property type="component" value="Unassembled WGS sequence"/>
</dbReference>
<accession>A0A158D531</accession>
<keyword evidence="2" id="KW-1185">Reference proteome</keyword>
<proteinExistence type="predicted"/>
<protein>
    <submittedName>
        <fullName evidence="1">Uncharacterized protein</fullName>
    </submittedName>
</protein>